<dbReference type="InterPro" id="IPR006143">
    <property type="entry name" value="RND_pump_MFP"/>
</dbReference>
<dbReference type="Gene3D" id="2.40.50.100">
    <property type="match status" value="1"/>
</dbReference>
<reference evidence="6 7" key="1">
    <citation type="submission" date="2017-02" db="EMBL/GenBank/DDBJ databases">
        <authorList>
            <person name="Peterson S.W."/>
        </authorList>
    </citation>
    <scope>NUCLEOTIDE SEQUENCE [LARGE SCALE GENOMIC DNA]</scope>
    <source>
        <strain evidence="6 7">USBA 369</strain>
    </source>
</reference>
<dbReference type="InterPro" id="IPR058627">
    <property type="entry name" value="MdtA-like_C"/>
</dbReference>
<dbReference type="Gene3D" id="1.10.287.470">
    <property type="entry name" value="Helix hairpin bin"/>
    <property type="match status" value="1"/>
</dbReference>
<dbReference type="PROSITE" id="PS51257">
    <property type="entry name" value="PROKAR_LIPOPROTEIN"/>
    <property type="match status" value="1"/>
</dbReference>
<dbReference type="Gene3D" id="2.40.30.170">
    <property type="match status" value="1"/>
</dbReference>
<dbReference type="STRING" id="1365950.SAMN05428963_102280"/>
<dbReference type="OrthoDB" id="9813967at2"/>
<dbReference type="GO" id="GO:0015562">
    <property type="term" value="F:efflux transmembrane transporter activity"/>
    <property type="evidence" value="ECO:0007669"/>
    <property type="project" value="InterPro"/>
</dbReference>
<proteinExistence type="inferred from homology"/>
<keyword evidence="7" id="KW-1185">Reference proteome</keyword>
<comment type="similarity">
    <text evidence="1">Belongs to the membrane fusion protein (MFP) (TC 8.A.1) family.</text>
</comment>
<organism evidence="6 7">
    <name type="scientific">Consotaella salsifontis</name>
    <dbReference type="NCBI Taxonomy" id="1365950"/>
    <lineage>
        <taxon>Bacteria</taxon>
        <taxon>Pseudomonadati</taxon>
        <taxon>Pseudomonadota</taxon>
        <taxon>Alphaproteobacteria</taxon>
        <taxon>Hyphomicrobiales</taxon>
        <taxon>Aurantimonadaceae</taxon>
        <taxon>Consotaella</taxon>
    </lineage>
</organism>
<feature type="domain" description="Multidrug export protein EmrA/FarA alpha-helical hairpin" evidence="4">
    <location>
        <begin position="96"/>
        <end position="173"/>
    </location>
</feature>
<dbReference type="NCBIfam" id="TIGR01730">
    <property type="entry name" value="RND_mfp"/>
    <property type="match status" value="1"/>
</dbReference>
<dbReference type="RefSeq" id="WP_116002559.1">
    <property type="nucleotide sequence ID" value="NZ_FUXL01000002.1"/>
</dbReference>
<keyword evidence="3" id="KW-0732">Signal</keyword>
<dbReference type="Pfam" id="PF25885">
    <property type="entry name" value="HH_EMRA"/>
    <property type="match status" value="1"/>
</dbReference>
<dbReference type="Proteomes" id="UP000190135">
    <property type="component" value="Unassembled WGS sequence"/>
</dbReference>
<evidence type="ECO:0000313" key="7">
    <source>
        <dbReference type="Proteomes" id="UP000190135"/>
    </source>
</evidence>
<feature type="domain" description="Multidrug resistance protein MdtA-like C-terminal permuted SH3" evidence="5">
    <location>
        <begin position="289"/>
        <end position="349"/>
    </location>
</feature>
<evidence type="ECO:0000256" key="1">
    <source>
        <dbReference type="ARBA" id="ARBA00009477"/>
    </source>
</evidence>
<feature type="coiled-coil region" evidence="2">
    <location>
        <begin position="101"/>
        <end position="166"/>
    </location>
</feature>
<protein>
    <submittedName>
        <fullName evidence="6">RND family efflux transporter, MFP subunit</fullName>
    </submittedName>
</protein>
<dbReference type="AlphaFoldDB" id="A0A1T4MSU9"/>
<evidence type="ECO:0000313" key="6">
    <source>
        <dbReference type="EMBL" id="SJZ70180.1"/>
    </source>
</evidence>
<dbReference type="InterPro" id="IPR058633">
    <property type="entry name" value="EmrA/FarA_HH"/>
</dbReference>
<feature type="signal peptide" evidence="3">
    <location>
        <begin position="1"/>
        <end position="20"/>
    </location>
</feature>
<evidence type="ECO:0000259" key="4">
    <source>
        <dbReference type="Pfam" id="PF25885"/>
    </source>
</evidence>
<dbReference type="PANTHER" id="PTHR30469:SF38">
    <property type="entry name" value="HLYD FAMILY SECRETION PROTEIN"/>
    <property type="match status" value="1"/>
</dbReference>
<evidence type="ECO:0000259" key="5">
    <source>
        <dbReference type="Pfam" id="PF25967"/>
    </source>
</evidence>
<dbReference type="PANTHER" id="PTHR30469">
    <property type="entry name" value="MULTIDRUG RESISTANCE PROTEIN MDTA"/>
    <property type="match status" value="1"/>
</dbReference>
<sequence>MRAHPTIPILLGLGAMLFLAACSDEQPLSQRPPRPVSVVTVKERPYQRTIALTGEIAARDSASLSFKTGGRVDQIMVDVGDHVDKGTELARLDPAQQQADVAAAEAAVRSAEAQLSQATSNFDRQSALLKSGYTTRSTYDSAEEAVKKAQGALDAAKAELETARTALSDTVLRADAAGIITTRSVEPGQVVSAAQTVFGFAQDGARDAVFHVQEQLVTKAEASGRIRTIDLALVADPTVHTTGHVREVSPLIDPATGTVIVKVALDEVPPGMTLGAAVMGHAMSDPVEDAIVLPWQVLMADQGKPAVWVVADDNTVSLKPVVIARYDSKDIVIVSGLASGDRVVAAGSQLLRPGEAVEPKEEAL</sequence>
<keyword evidence="2" id="KW-0175">Coiled coil</keyword>
<accession>A0A1T4MSU9</accession>
<dbReference type="GO" id="GO:1990281">
    <property type="term" value="C:efflux pump complex"/>
    <property type="evidence" value="ECO:0007669"/>
    <property type="project" value="TreeGrafter"/>
</dbReference>
<feature type="chain" id="PRO_5013386755" evidence="3">
    <location>
        <begin position="21"/>
        <end position="364"/>
    </location>
</feature>
<dbReference type="Gene3D" id="2.40.420.20">
    <property type="match status" value="1"/>
</dbReference>
<evidence type="ECO:0000256" key="2">
    <source>
        <dbReference type="SAM" id="Coils"/>
    </source>
</evidence>
<dbReference type="EMBL" id="FUXL01000002">
    <property type="protein sequence ID" value="SJZ70180.1"/>
    <property type="molecule type" value="Genomic_DNA"/>
</dbReference>
<gene>
    <name evidence="6" type="ORF">SAMN05428963_102280</name>
</gene>
<name>A0A1T4MSU9_9HYPH</name>
<evidence type="ECO:0000256" key="3">
    <source>
        <dbReference type="SAM" id="SignalP"/>
    </source>
</evidence>
<dbReference type="Pfam" id="PF25967">
    <property type="entry name" value="RND-MFP_C"/>
    <property type="match status" value="1"/>
</dbReference>
<dbReference type="SUPFAM" id="SSF111369">
    <property type="entry name" value="HlyD-like secretion proteins"/>
    <property type="match status" value="1"/>
</dbReference>